<dbReference type="PANTHER" id="PTHR18968">
    <property type="entry name" value="THIAMINE PYROPHOSPHATE ENZYMES"/>
    <property type="match status" value="1"/>
</dbReference>
<comment type="cofactor">
    <cofactor evidence="14">
        <name>thiamine diphosphate</name>
        <dbReference type="ChEBI" id="CHEBI:58937"/>
    </cofactor>
    <text evidence="14">Binds 1 thiamine pyrophosphate per subunit.</text>
</comment>
<evidence type="ECO:0000313" key="18">
    <source>
        <dbReference type="EMBL" id="CDH47615.1"/>
    </source>
</evidence>
<evidence type="ECO:0000256" key="5">
    <source>
        <dbReference type="ARBA" id="ARBA00022605"/>
    </source>
</evidence>
<keyword evidence="7 14" id="KW-0808">Transferase</keyword>
<dbReference type="OrthoDB" id="9785953at2"/>
<dbReference type="Pfam" id="PF02776">
    <property type="entry name" value="TPP_enzyme_N"/>
    <property type="match status" value="1"/>
</dbReference>
<evidence type="ECO:0000256" key="7">
    <source>
        <dbReference type="ARBA" id="ARBA00022679"/>
    </source>
</evidence>
<feature type="domain" description="Thiamine pyrophosphate enzyme central" evidence="15">
    <location>
        <begin position="194"/>
        <end position="328"/>
    </location>
</feature>
<dbReference type="NCBIfam" id="TIGR00118">
    <property type="entry name" value="acolac_lg"/>
    <property type="match status" value="1"/>
</dbReference>
<dbReference type="InterPro" id="IPR029061">
    <property type="entry name" value="THDP-binding"/>
</dbReference>
<dbReference type="UniPathway" id="UPA00047">
    <property type="reaction ID" value="UER00055"/>
</dbReference>
<accession>A0A7U7GGF5</accession>
<evidence type="ECO:0000256" key="3">
    <source>
        <dbReference type="ARBA" id="ARBA00007812"/>
    </source>
</evidence>
<dbReference type="InterPro" id="IPR029035">
    <property type="entry name" value="DHS-like_NAD/FAD-binding_dom"/>
</dbReference>
<dbReference type="Gene3D" id="3.40.50.1220">
    <property type="entry name" value="TPP-binding domain"/>
    <property type="match status" value="1"/>
</dbReference>
<evidence type="ECO:0000259" key="15">
    <source>
        <dbReference type="Pfam" id="PF00205"/>
    </source>
</evidence>
<evidence type="ECO:0000256" key="1">
    <source>
        <dbReference type="ARBA" id="ARBA00004974"/>
    </source>
</evidence>
<evidence type="ECO:0000256" key="4">
    <source>
        <dbReference type="ARBA" id="ARBA00013145"/>
    </source>
</evidence>
<evidence type="ECO:0000256" key="14">
    <source>
        <dbReference type="RuleBase" id="RU003591"/>
    </source>
</evidence>
<dbReference type="SUPFAM" id="SSF52467">
    <property type="entry name" value="DHS-like NAD/FAD-binding domain"/>
    <property type="match status" value="1"/>
</dbReference>
<evidence type="ECO:0000259" key="16">
    <source>
        <dbReference type="Pfam" id="PF02775"/>
    </source>
</evidence>
<comment type="catalytic activity">
    <reaction evidence="13 14">
        <text>2 pyruvate + H(+) = (2S)-2-acetolactate + CO2</text>
        <dbReference type="Rhea" id="RHEA:25249"/>
        <dbReference type="ChEBI" id="CHEBI:15361"/>
        <dbReference type="ChEBI" id="CHEBI:15378"/>
        <dbReference type="ChEBI" id="CHEBI:16526"/>
        <dbReference type="ChEBI" id="CHEBI:58476"/>
        <dbReference type="EC" id="2.2.1.6"/>
    </reaction>
</comment>
<dbReference type="GO" id="GO:0030976">
    <property type="term" value="F:thiamine pyrophosphate binding"/>
    <property type="evidence" value="ECO:0007669"/>
    <property type="project" value="UniProtKB-UniRule"/>
</dbReference>
<dbReference type="InterPro" id="IPR012846">
    <property type="entry name" value="Acetolactate_synth_lsu"/>
</dbReference>
<dbReference type="CDD" id="cd07035">
    <property type="entry name" value="TPP_PYR_POX_like"/>
    <property type="match status" value="1"/>
</dbReference>
<sequence>MELITGAEILVRCLKEEGVECMFGYPGGAVLHIYDALYAQDDIKHVLVRHEQAALHAADGYARASGKTGVALVTSGPGLTNAVTGIANAYMDSIPLVVFSGQVPTALIGNDAFQEVDAVGITRPCVKHNFLVRDIKQLAETVKKAFYIASTGRPGPVLIDLPKDVTITKAEYHYPKKVKLRSYNPTVKGHAGQIRKAVDLILSAKRPMLYTGGGVILSDGSPELVELTQLLGYPITNTLMGLGAYPATDHQFIGMLGMHGTYEANMAMHECDVLIAIGARFDDRVTGKIDKFCPTAKIVHVDIDPSSISKNVQVDIPIVGSVPSVLRAMISVIRDEKLKPDAEALASWWRQIDEWRDVKSLHYKNSDTVIKPQYVIQKLYQVTEGKAIITSDVGQHQMWAAQYYHFDRPRQWINSGGLGTMGFGLPAAMGAKLAFPDQDVACVTGDGSIQMMLQELSTMKQYHTPVKIVNLNNGYLGMVRQWQEFFYQKRYSMTYLEALPNFVMLAEAYGHVGMRIEKPGDVEGALREAFAMKDRTVFLDFITDQSENVFPMIPSGGGQNEMLLAERDEMVSTHDEGMVLL</sequence>
<protein>
    <recommendedName>
        <fullName evidence="4 14">Acetolactate synthase</fullName>
        <ecNumber evidence="4 14">2.2.1.6</ecNumber>
    </recommendedName>
</protein>
<evidence type="ECO:0000256" key="2">
    <source>
        <dbReference type="ARBA" id="ARBA00005025"/>
    </source>
</evidence>
<dbReference type="InterPro" id="IPR012001">
    <property type="entry name" value="Thiamin_PyroP_enz_TPP-bd_dom"/>
</dbReference>
<gene>
    <name evidence="18" type="primary">ilvI</name>
    <name evidence="18" type="ORF">BN874_850033</name>
</gene>
<evidence type="ECO:0000256" key="6">
    <source>
        <dbReference type="ARBA" id="ARBA00022630"/>
    </source>
</evidence>
<dbReference type="FunFam" id="3.40.50.970:FF:000007">
    <property type="entry name" value="Acetolactate synthase"/>
    <property type="match status" value="1"/>
</dbReference>
<dbReference type="GO" id="GO:0009099">
    <property type="term" value="P:L-valine biosynthetic process"/>
    <property type="evidence" value="ECO:0007669"/>
    <property type="project" value="UniProtKB-UniPathway"/>
</dbReference>
<keyword evidence="11 14" id="KW-0786">Thiamine pyrophosphate</keyword>
<dbReference type="FunFam" id="3.40.50.970:FF:000016">
    <property type="entry name" value="Acetolactate synthase"/>
    <property type="match status" value="1"/>
</dbReference>
<dbReference type="AlphaFoldDB" id="A0A7U7GGF5"/>
<comment type="cofactor">
    <cofactor evidence="14">
        <name>Mg(2+)</name>
        <dbReference type="ChEBI" id="CHEBI:18420"/>
    </cofactor>
    <text evidence="14">Binds 1 Mg(2+) ion per subunit.</text>
</comment>
<dbReference type="GO" id="GO:0005948">
    <property type="term" value="C:acetolactate synthase complex"/>
    <property type="evidence" value="ECO:0007669"/>
    <property type="project" value="TreeGrafter"/>
</dbReference>
<dbReference type="GO" id="GO:0050660">
    <property type="term" value="F:flavin adenine dinucleotide binding"/>
    <property type="evidence" value="ECO:0007669"/>
    <property type="project" value="InterPro"/>
</dbReference>
<dbReference type="NCBIfam" id="NF005058">
    <property type="entry name" value="PRK06466.1"/>
    <property type="match status" value="1"/>
</dbReference>
<keyword evidence="9" id="KW-0274">FAD</keyword>
<dbReference type="InterPro" id="IPR011766">
    <property type="entry name" value="TPP_enzyme_TPP-bd"/>
</dbReference>
<dbReference type="Gene3D" id="3.40.50.970">
    <property type="match status" value="2"/>
</dbReference>
<feature type="domain" description="Thiamine pyrophosphate enzyme N-terminal TPP-binding" evidence="17">
    <location>
        <begin position="5"/>
        <end position="120"/>
    </location>
</feature>
<dbReference type="GO" id="GO:0003984">
    <property type="term" value="F:acetolactate synthase activity"/>
    <property type="evidence" value="ECO:0007669"/>
    <property type="project" value="UniProtKB-EC"/>
</dbReference>
<evidence type="ECO:0000256" key="11">
    <source>
        <dbReference type="ARBA" id="ARBA00023052"/>
    </source>
</evidence>
<comment type="pathway">
    <text evidence="1 14">Amino-acid biosynthesis; L-isoleucine biosynthesis; L-isoleucine from 2-oxobutanoate: step 1/4.</text>
</comment>
<dbReference type="Pfam" id="PF00205">
    <property type="entry name" value="TPP_enzyme_M"/>
    <property type="match status" value="1"/>
</dbReference>
<dbReference type="InterPro" id="IPR039368">
    <property type="entry name" value="AHAS_TPP"/>
</dbReference>
<dbReference type="EC" id="2.2.1.6" evidence="4 14"/>
<evidence type="ECO:0000256" key="12">
    <source>
        <dbReference type="ARBA" id="ARBA00023304"/>
    </source>
</evidence>
<dbReference type="Proteomes" id="UP000019184">
    <property type="component" value="Unassembled WGS sequence"/>
</dbReference>
<evidence type="ECO:0000259" key="17">
    <source>
        <dbReference type="Pfam" id="PF02776"/>
    </source>
</evidence>
<reference evidence="18 19" key="1">
    <citation type="journal article" date="2014" name="ISME J.">
        <title>Candidatus Competibacter-lineage genomes retrieved from metagenomes reveal functional metabolic diversity.</title>
        <authorList>
            <person name="McIlroy S.J."/>
            <person name="Albertsen M."/>
            <person name="Andresen E.K."/>
            <person name="Saunders A.M."/>
            <person name="Kristiansen R."/>
            <person name="Stokholm-Bjerregaard M."/>
            <person name="Nielsen K.L."/>
            <person name="Nielsen P.H."/>
        </authorList>
    </citation>
    <scope>NUCLEOTIDE SEQUENCE [LARGE SCALE GENOMIC DNA]</scope>
    <source>
        <strain evidence="18 19">Run_B_J11</strain>
    </source>
</reference>
<evidence type="ECO:0000256" key="8">
    <source>
        <dbReference type="ARBA" id="ARBA00022723"/>
    </source>
</evidence>
<dbReference type="SUPFAM" id="SSF52518">
    <property type="entry name" value="Thiamin diphosphate-binding fold (THDP-binding)"/>
    <property type="match status" value="2"/>
</dbReference>
<comment type="caution">
    <text evidence="18">The sequence shown here is derived from an EMBL/GenBank/DDBJ whole genome shotgun (WGS) entry which is preliminary data.</text>
</comment>
<keyword evidence="8 14" id="KW-0479">Metal-binding</keyword>
<dbReference type="CDD" id="cd02015">
    <property type="entry name" value="TPP_AHAS"/>
    <property type="match status" value="1"/>
</dbReference>
<evidence type="ECO:0000256" key="13">
    <source>
        <dbReference type="ARBA" id="ARBA00048670"/>
    </source>
</evidence>
<comment type="similarity">
    <text evidence="3 14">Belongs to the TPP enzyme family.</text>
</comment>
<comment type="pathway">
    <text evidence="2 14">Amino-acid biosynthesis; L-valine biosynthesis; L-valine from pyruvate: step 1/4.</text>
</comment>
<dbReference type="EMBL" id="CBTK010000304">
    <property type="protein sequence ID" value="CDH47615.1"/>
    <property type="molecule type" value="Genomic_DNA"/>
</dbReference>
<dbReference type="Pfam" id="PF02775">
    <property type="entry name" value="TPP_enzyme_C"/>
    <property type="match status" value="1"/>
</dbReference>
<evidence type="ECO:0000256" key="10">
    <source>
        <dbReference type="ARBA" id="ARBA00022842"/>
    </source>
</evidence>
<proteinExistence type="inferred from homology"/>
<dbReference type="InterPro" id="IPR045229">
    <property type="entry name" value="TPP_enz"/>
</dbReference>
<keyword evidence="5 14" id="KW-0028">Amino-acid biosynthesis</keyword>
<keyword evidence="12 14" id="KW-0100">Branched-chain amino acid biosynthesis</keyword>
<name>A0A7U7GGF5_9GAMM</name>
<dbReference type="InterPro" id="IPR012000">
    <property type="entry name" value="Thiamin_PyroP_enz_cen_dom"/>
</dbReference>
<dbReference type="PANTHER" id="PTHR18968:SF13">
    <property type="entry name" value="ACETOLACTATE SYNTHASE CATALYTIC SUBUNIT, MITOCHONDRIAL"/>
    <property type="match status" value="1"/>
</dbReference>
<organism evidence="18 19">
    <name type="scientific">Candidatus Contendobacter odensis Run_B_J11</name>
    <dbReference type="NCBI Taxonomy" id="1400861"/>
    <lineage>
        <taxon>Bacteria</taxon>
        <taxon>Pseudomonadati</taxon>
        <taxon>Pseudomonadota</taxon>
        <taxon>Gammaproteobacteria</taxon>
        <taxon>Candidatus Competibacteraceae</taxon>
        <taxon>Candidatus Contendibacter</taxon>
    </lineage>
</organism>
<dbReference type="FunFam" id="3.40.50.1220:FF:000008">
    <property type="entry name" value="Acetolactate synthase"/>
    <property type="match status" value="1"/>
</dbReference>
<keyword evidence="6" id="KW-0285">Flavoprotein</keyword>
<evidence type="ECO:0000313" key="19">
    <source>
        <dbReference type="Proteomes" id="UP000019184"/>
    </source>
</evidence>
<dbReference type="UniPathway" id="UPA00049">
    <property type="reaction ID" value="UER00059"/>
</dbReference>
<dbReference type="GO" id="GO:0000287">
    <property type="term" value="F:magnesium ion binding"/>
    <property type="evidence" value="ECO:0007669"/>
    <property type="project" value="UniProtKB-UniRule"/>
</dbReference>
<dbReference type="RefSeq" id="WP_051498168.1">
    <property type="nucleotide sequence ID" value="NZ_CBTK010000304.1"/>
</dbReference>
<keyword evidence="10 14" id="KW-0460">Magnesium</keyword>
<evidence type="ECO:0000256" key="9">
    <source>
        <dbReference type="ARBA" id="ARBA00022827"/>
    </source>
</evidence>
<feature type="domain" description="Thiamine pyrophosphate enzyme TPP-binding" evidence="16">
    <location>
        <begin position="392"/>
        <end position="540"/>
    </location>
</feature>
<keyword evidence="19" id="KW-1185">Reference proteome</keyword>
<dbReference type="GO" id="GO:0009097">
    <property type="term" value="P:isoleucine biosynthetic process"/>
    <property type="evidence" value="ECO:0007669"/>
    <property type="project" value="UniProtKB-UniPathway"/>
</dbReference>